<dbReference type="STRING" id="443218.AS9A_4310"/>
<accession>F6ELW2</accession>
<protein>
    <recommendedName>
        <fullName evidence="4">VWA containing CoxE family protein</fullName>
    </recommendedName>
</protein>
<dbReference type="EMBL" id="CP002786">
    <property type="protein sequence ID" value="AEF42743.1"/>
    <property type="molecule type" value="Genomic_DNA"/>
</dbReference>
<gene>
    <name evidence="2" type="ordered locus">AS9A_4310</name>
</gene>
<feature type="compositionally biased region" description="Low complexity" evidence="1">
    <location>
        <begin position="90"/>
        <end position="99"/>
    </location>
</feature>
<dbReference type="Pfam" id="PF05762">
    <property type="entry name" value="VWA_CoxE"/>
    <property type="match status" value="1"/>
</dbReference>
<dbReference type="OrthoDB" id="5174525at2"/>
<sequence>MNASVQAFAAILRSRGMRISVPDVLDAIRCAMQPGMLADRETLRCALKAALLKQQRDTPEFDEVFDAFFGLADSRPAPSQPESVGLAEQTADSDATTDASAAAHAPFVLSDDASASPLAEGPAPEDVHDFFDTDDLASRHNLTEDEGMIDLSSPSDEMAFSQNNQATGEAGFRIQLDTDRLHTSGAAGQLSAAQGTSVSTGLSAEETDTLLDWLGPQHDSAGAEAADIRGDLSAALKRHAEALLALQRPGEDWRRSAVEHIDEQQQRELDQTLRRLAQTIRGAPTHRRTVSQRGCIHAARTMRRSMRFGGVPFTPVTVSRRDDRAHLVVLADISLSVRATTRFTLTVLHGLSDLFRQVRSFVFVADVTETTELFAEYRDDALEFIIGGDVIDLDANSDYGMVFRTMLSEHSSAINRKTTLLVLGDGRSNGNDPGVAEFGELARRARETIWLSPEPRYSWRLGHSAMPQYEDLCDRVRIVRNLQQLEHVALDLAGKEGR</sequence>
<name>F6ELW2_HOYSD</name>
<dbReference type="Proteomes" id="UP000009235">
    <property type="component" value="Chromosome"/>
</dbReference>
<dbReference type="HOGENOM" id="CLU_042261_2_1_11"/>
<organism evidence="2 3">
    <name type="scientific">Hoyosella subflava (strain DSM 45089 / JCM 17490 / NBRC 109087 / DQS3-9A1)</name>
    <name type="common">Amycolicicoccus subflavus</name>
    <dbReference type="NCBI Taxonomy" id="443218"/>
    <lineage>
        <taxon>Bacteria</taxon>
        <taxon>Bacillati</taxon>
        <taxon>Actinomycetota</taxon>
        <taxon>Actinomycetes</taxon>
        <taxon>Mycobacteriales</taxon>
        <taxon>Hoyosellaceae</taxon>
        <taxon>Hoyosella</taxon>
    </lineage>
</organism>
<evidence type="ECO:0000256" key="1">
    <source>
        <dbReference type="SAM" id="MobiDB-lite"/>
    </source>
</evidence>
<evidence type="ECO:0008006" key="4">
    <source>
        <dbReference type="Google" id="ProtNLM"/>
    </source>
</evidence>
<reference evidence="2 3" key="1">
    <citation type="journal article" date="2011" name="J. Bacteriol.">
        <title>Complete genome sequence of Amycolicicoccus subflavus DQS3-9A1T, an actinomycete isolated from crude oil-polluted soil.</title>
        <authorList>
            <person name="Cai M."/>
            <person name="Chen W.M."/>
            <person name="Nie Y."/>
            <person name="Chi C.Q."/>
            <person name="Wang Y.N."/>
            <person name="Tang Y.Q."/>
            <person name="Li G.Y."/>
            <person name="Wu X.L."/>
        </authorList>
    </citation>
    <scope>NUCLEOTIDE SEQUENCE [LARGE SCALE GENOMIC DNA]</scope>
    <source>
        <strain evidence="3">DSM 45089 / DQS3-9A1</strain>
    </source>
</reference>
<dbReference type="PANTHER" id="PTHR39338:SF5">
    <property type="entry name" value="BLR6139 PROTEIN"/>
    <property type="match status" value="1"/>
</dbReference>
<dbReference type="InterPro" id="IPR008912">
    <property type="entry name" value="Uncharacterised_CoxE"/>
</dbReference>
<proteinExistence type="predicted"/>
<evidence type="ECO:0000313" key="3">
    <source>
        <dbReference type="Proteomes" id="UP000009235"/>
    </source>
</evidence>
<dbReference type="PANTHER" id="PTHR39338">
    <property type="entry name" value="BLL5662 PROTEIN-RELATED"/>
    <property type="match status" value="1"/>
</dbReference>
<dbReference type="KEGG" id="asd:AS9A_4310"/>
<feature type="region of interest" description="Disordered" evidence="1">
    <location>
        <begin position="76"/>
        <end position="99"/>
    </location>
</feature>
<dbReference type="RefSeq" id="WP_013809091.1">
    <property type="nucleotide sequence ID" value="NC_015564.1"/>
</dbReference>
<evidence type="ECO:0000313" key="2">
    <source>
        <dbReference type="EMBL" id="AEF42743.1"/>
    </source>
</evidence>
<keyword evidence="3" id="KW-1185">Reference proteome</keyword>
<dbReference type="AlphaFoldDB" id="F6ELW2"/>
<dbReference type="eggNOG" id="COG3552">
    <property type="taxonomic scope" value="Bacteria"/>
</dbReference>